<dbReference type="InterPro" id="IPR012336">
    <property type="entry name" value="Thioredoxin-like_fold"/>
</dbReference>
<dbReference type="PANTHER" id="PTHR35272:SF4">
    <property type="entry name" value="THIOL:DISULFIDE INTERCHANGE PROTEIN DSBG"/>
    <property type="match status" value="1"/>
</dbReference>
<organism evidence="4 5">
    <name type="scientific">Sulfuriferula multivorans</name>
    <dbReference type="NCBI Taxonomy" id="1559896"/>
    <lineage>
        <taxon>Bacteria</taxon>
        <taxon>Pseudomonadati</taxon>
        <taxon>Pseudomonadota</taxon>
        <taxon>Betaproteobacteria</taxon>
        <taxon>Nitrosomonadales</taxon>
        <taxon>Sulfuricellaceae</taxon>
        <taxon>Sulfuriferula</taxon>
    </lineage>
</organism>
<comment type="subcellular location">
    <subcellularLocation>
        <location evidence="1">Periplasm</location>
    </subcellularLocation>
</comment>
<protein>
    <recommendedName>
        <fullName evidence="1">Thiol:disulfide interchange protein</fullName>
    </recommendedName>
</protein>
<dbReference type="NCBIfam" id="NF008657">
    <property type="entry name" value="PRK11657.1"/>
    <property type="match status" value="1"/>
</dbReference>
<keyword evidence="1" id="KW-0732">Signal</keyword>
<dbReference type="SUPFAM" id="SSF54423">
    <property type="entry name" value="DsbC/DsbG N-terminal domain-like"/>
    <property type="match status" value="1"/>
</dbReference>
<feature type="region of interest" description="Disordered" evidence="2">
    <location>
        <begin position="262"/>
        <end position="282"/>
    </location>
</feature>
<comment type="function">
    <text evidence="1">Required for disulfide bond formation in some periplasmic proteins. Acts by transferring its disulfide bond to other proteins and is reduced in the process.</text>
</comment>
<keyword evidence="5" id="KW-1185">Reference proteome</keyword>
<feature type="chain" id="PRO_5018815621" description="Thiol:disulfide interchange protein" evidence="1">
    <location>
        <begin position="37"/>
        <end position="282"/>
    </location>
</feature>
<dbReference type="Pfam" id="PF13098">
    <property type="entry name" value="Thioredoxin_2"/>
    <property type="match status" value="1"/>
</dbReference>
<dbReference type="InterPro" id="IPR036249">
    <property type="entry name" value="Thioredoxin-like_sf"/>
</dbReference>
<dbReference type="SUPFAM" id="SSF52833">
    <property type="entry name" value="Thioredoxin-like"/>
    <property type="match status" value="1"/>
</dbReference>
<evidence type="ECO:0000313" key="5">
    <source>
        <dbReference type="Proteomes" id="UP000286806"/>
    </source>
</evidence>
<feature type="signal peptide" evidence="1">
    <location>
        <begin position="1"/>
        <end position="36"/>
    </location>
</feature>
<feature type="domain" description="Thioredoxin-like fold" evidence="3">
    <location>
        <begin position="134"/>
        <end position="249"/>
    </location>
</feature>
<keyword evidence="1" id="KW-0574">Periplasm</keyword>
<dbReference type="InterPro" id="IPR033954">
    <property type="entry name" value="DiS-bond_Isoase_DsbC/G"/>
</dbReference>
<dbReference type="Proteomes" id="UP000286806">
    <property type="component" value="Unassembled WGS sequence"/>
</dbReference>
<sequence length="282" mass="30876">MLPKFSNQKGMKLKLSLKQKTAVFGIVLGLSTSAFAAEYPKVIQTAVNQGVKVAKSFPAASGMTGWVLSREGQYSIVFTTPDSKTLVAGLMISESGANLSQEYAEKYIPKPDFAAVFKYLEKTTMIVEGAKAPKGILYAFFDPNCPFCHMTWKALQPYEAAGLQVRWVPVAYLAPSSLPKAIEMLASANPTSAFRANEQNFGKEKNPPAKYTASAYPEIAKKLEKNAELMQKFGFNGTPGIVWKDKSGKIMVKNGMPKLSELPAMTGLPEQKIDDPELARFR</sequence>
<comment type="caution">
    <text evidence="4">The sequence shown here is derived from an EMBL/GenBank/DDBJ whole genome shotgun (WGS) entry which is preliminary data.</text>
</comment>
<evidence type="ECO:0000256" key="1">
    <source>
        <dbReference type="RuleBase" id="RU364038"/>
    </source>
</evidence>
<proteinExistence type="inferred from homology"/>
<dbReference type="Gene3D" id="3.40.30.10">
    <property type="entry name" value="Glutaredoxin"/>
    <property type="match status" value="1"/>
</dbReference>
<dbReference type="OrthoDB" id="5298214at2"/>
<feature type="compositionally biased region" description="Basic and acidic residues" evidence="2">
    <location>
        <begin position="271"/>
        <end position="282"/>
    </location>
</feature>
<dbReference type="PANTHER" id="PTHR35272">
    <property type="entry name" value="THIOL:DISULFIDE INTERCHANGE PROTEIN DSBC-RELATED"/>
    <property type="match status" value="1"/>
</dbReference>
<keyword evidence="1" id="KW-0676">Redox-active center</keyword>
<gene>
    <name evidence="4" type="ORF">SFMTTN_2419</name>
</gene>
<comment type="similarity">
    <text evidence="1">Belongs to the thioredoxin family. DsbC subfamily.</text>
</comment>
<evidence type="ECO:0000259" key="3">
    <source>
        <dbReference type="Pfam" id="PF13098"/>
    </source>
</evidence>
<dbReference type="EMBL" id="BGOW01000021">
    <property type="protein sequence ID" value="GBL46604.1"/>
    <property type="molecule type" value="Genomic_DNA"/>
</dbReference>
<dbReference type="AlphaFoldDB" id="A0A401JG61"/>
<dbReference type="Gene3D" id="3.10.450.70">
    <property type="entry name" value="Disulphide bond isomerase, DsbC/G, N-terminal"/>
    <property type="match status" value="1"/>
</dbReference>
<name>A0A401JG61_9PROT</name>
<evidence type="ECO:0000256" key="2">
    <source>
        <dbReference type="SAM" id="MobiDB-lite"/>
    </source>
</evidence>
<accession>A0A401JG61</accession>
<dbReference type="InterPro" id="IPR051470">
    <property type="entry name" value="Thiol:disulfide_interchange"/>
</dbReference>
<dbReference type="CDD" id="cd03020">
    <property type="entry name" value="DsbA_DsbC_DsbG"/>
    <property type="match status" value="1"/>
</dbReference>
<dbReference type="InterPro" id="IPR009094">
    <property type="entry name" value="DiS-bond_isomerase_DsbC/G_N_sf"/>
</dbReference>
<evidence type="ECO:0000313" key="4">
    <source>
        <dbReference type="EMBL" id="GBL46604.1"/>
    </source>
</evidence>
<reference evidence="4 5" key="1">
    <citation type="journal article" date="2019" name="Front. Microbiol.">
        <title>Genomes of Neutrophilic Sulfur-Oxidizing Chemolithoautotrophs Representing 9 Proteobacterial Species From 8 Genera.</title>
        <authorList>
            <person name="Watanabe T."/>
            <person name="Kojima H."/>
            <person name="Umezawa K."/>
            <person name="Hori C."/>
            <person name="Takasuka T.E."/>
            <person name="Kato Y."/>
            <person name="Fukui M."/>
        </authorList>
    </citation>
    <scope>NUCLEOTIDE SEQUENCE [LARGE SCALE GENOMIC DNA]</scope>
    <source>
        <strain evidence="4 5">TTN</strain>
    </source>
</reference>
<dbReference type="GO" id="GO:0042597">
    <property type="term" value="C:periplasmic space"/>
    <property type="evidence" value="ECO:0007669"/>
    <property type="project" value="UniProtKB-SubCell"/>
</dbReference>